<dbReference type="NCBIfam" id="TIGR01297">
    <property type="entry name" value="CDF"/>
    <property type="match status" value="1"/>
</dbReference>
<evidence type="ECO:0000256" key="6">
    <source>
        <dbReference type="ARBA" id="ARBA00022989"/>
    </source>
</evidence>
<dbReference type="GO" id="GO:0005886">
    <property type="term" value="C:plasma membrane"/>
    <property type="evidence" value="ECO:0007669"/>
    <property type="project" value="TreeGrafter"/>
</dbReference>
<feature type="domain" description="Cation efflux protein cytoplasmic" evidence="12">
    <location>
        <begin position="225"/>
        <end position="300"/>
    </location>
</feature>
<proteinExistence type="inferred from homology"/>
<evidence type="ECO:0000256" key="3">
    <source>
        <dbReference type="ARBA" id="ARBA00022448"/>
    </source>
</evidence>
<gene>
    <name evidence="13" type="ORF">G7Y85_15740</name>
</gene>
<keyword evidence="3" id="KW-0813">Transport</keyword>
<evidence type="ECO:0000256" key="7">
    <source>
        <dbReference type="ARBA" id="ARBA00023065"/>
    </source>
</evidence>
<dbReference type="SUPFAM" id="SSF160240">
    <property type="entry name" value="Cation efflux protein cytoplasmic domain-like"/>
    <property type="match status" value="1"/>
</dbReference>
<evidence type="ECO:0000256" key="1">
    <source>
        <dbReference type="ARBA" id="ARBA00004141"/>
    </source>
</evidence>
<evidence type="ECO:0000313" key="13">
    <source>
        <dbReference type="EMBL" id="NGY06225.1"/>
    </source>
</evidence>
<evidence type="ECO:0000313" key="14">
    <source>
        <dbReference type="Proteomes" id="UP000472676"/>
    </source>
</evidence>
<keyword evidence="8 10" id="KW-0472">Membrane</keyword>
<dbReference type="GO" id="GO:0005385">
    <property type="term" value="F:zinc ion transmembrane transporter activity"/>
    <property type="evidence" value="ECO:0007669"/>
    <property type="project" value="TreeGrafter"/>
</dbReference>
<dbReference type="AlphaFoldDB" id="A0A6M2BVE7"/>
<name>A0A6M2BVE7_9GAMM</name>
<feature type="transmembrane region" description="Helical" evidence="10">
    <location>
        <begin position="98"/>
        <end position="117"/>
    </location>
</feature>
<evidence type="ECO:0000256" key="2">
    <source>
        <dbReference type="ARBA" id="ARBA00008873"/>
    </source>
</evidence>
<evidence type="ECO:0000259" key="12">
    <source>
        <dbReference type="Pfam" id="PF16916"/>
    </source>
</evidence>
<dbReference type="InterPro" id="IPR058533">
    <property type="entry name" value="Cation_efflux_TM"/>
</dbReference>
<dbReference type="Gene3D" id="1.20.1510.10">
    <property type="entry name" value="Cation efflux protein transmembrane domain"/>
    <property type="match status" value="1"/>
</dbReference>
<feature type="transmembrane region" description="Helical" evidence="10">
    <location>
        <begin position="164"/>
        <end position="186"/>
    </location>
</feature>
<keyword evidence="7" id="KW-0406">Ion transport</keyword>
<evidence type="ECO:0000259" key="11">
    <source>
        <dbReference type="Pfam" id="PF01545"/>
    </source>
</evidence>
<feature type="transmembrane region" description="Helical" evidence="10">
    <location>
        <begin position="129"/>
        <end position="152"/>
    </location>
</feature>
<feature type="region of interest" description="Disordered" evidence="9">
    <location>
        <begin position="1"/>
        <end position="23"/>
    </location>
</feature>
<dbReference type="SUPFAM" id="SSF161111">
    <property type="entry name" value="Cation efflux protein transmembrane domain-like"/>
    <property type="match status" value="1"/>
</dbReference>
<organism evidence="13 14">
    <name type="scientific">Solimonas terrae</name>
    <dbReference type="NCBI Taxonomy" id="1396819"/>
    <lineage>
        <taxon>Bacteria</taxon>
        <taxon>Pseudomonadati</taxon>
        <taxon>Pseudomonadota</taxon>
        <taxon>Gammaproteobacteria</taxon>
        <taxon>Nevskiales</taxon>
        <taxon>Nevskiaceae</taxon>
        <taxon>Solimonas</taxon>
    </lineage>
</organism>
<dbReference type="RefSeq" id="WP_166259315.1">
    <property type="nucleotide sequence ID" value="NZ_JAAMOW010000008.1"/>
</dbReference>
<comment type="similarity">
    <text evidence="2">Belongs to the cation diffusion facilitator (CDF) transporter (TC 2.A.4) family. SLC30A subfamily.</text>
</comment>
<dbReference type="InterPro" id="IPR027469">
    <property type="entry name" value="Cation_efflux_TMD_sf"/>
</dbReference>
<feature type="domain" description="Cation efflux protein transmembrane" evidence="11">
    <location>
        <begin position="31"/>
        <end position="221"/>
    </location>
</feature>
<protein>
    <submittedName>
        <fullName evidence="13">Cation transporter</fullName>
    </submittedName>
</protein>
<dbReference type="InterPro" id="IPR050681">
    <property type="entry name" value="CDF/SLC30A"/>
</dbReference>
<evidence type="ECO:0000256" key="5">
    <source>
        <dbReference type="ARBA" id="ARBA00022906"/>
    </source>
</evidence>
<evidence type="ECO:0000256" key="8">
    <source>
        <dbReference type="ARBA" id="ARBA00023136"/>
    </source>
</evidence>
<keyword evidence="5" id="KW-0862">Zinc</keyword>
<evidence type="ECO:0000256" key="4">
    <source>
        <dbReference type="ARBA" id="ARBA00022692"/>
    </source>
</evidence>
<evidence type="ECO:0000256" key="9">
    <source>
        <dbReference type="SAM" id="MobiDB-lite"/>
    </source>
</evidence>
<keyword evidence="4 10" id="KW-0812">Transmembrane</keyword>
<comment type="subcellular location">
    <subcellularLocation>
        <location evidence="1">Membrane</location>
        <topology evidence="1">Multi-pass membrane protein</topology>
    </subcellularLocation>
</comment>
<dbReference type="PANTHER" id="PTHR11562:SF17">
    <property type="entry name" value="RE54080P-RELATED"/>
    <property type="match status" value="1"/>
</dbReference>
<dbReference type="Pfam" id="PF16916">
    <property type="entry name" value="ZT_dimer"/>
    <property type="match status" value="1"/>
</dbReference>
<dbReference type="Proteomes" id="UP000472676">
    <property type="component" value="Unassembled WGS sequence"/>
</dbReference>
<evidence type="ECO:0000256" key="10">
    <source>
        <dbReference type="SAM" id="Phobius"/>
    </source>
</evidence>
<dbReference type="Pfam" id="PF01545">
    <property type="entry name" value="Cation_efflux"/>
    <property type="match status" value="1"/>
</dbReference>
<dbReference type="InterPro" id="IPR002524">
    <property type="entry name" value="Cation_efflux"/>
</dbReference>
<dbReference type="PANTHER" id="PTHR11562">
    <property type="entry name" value="CATION EFFLUX PROTEIN/ ZINC TRANSPORTER"/>
    <property type="match status" value="1"/>
</dbReference>
<reference evidence="13 14" key="1">
    <citation type="journal article" date="2014" name="Int. J. Syst. Evol. Microbiol.">
        <title>Solimonas terrae sp. nov., isolated from soil.</title>
        <authorList>
            <person name="Kim S.J."/>
            <person name="Moon J.Y."/>
            <person name="Weon H.Y."/>
            <person name="Ahn J.H."/>
            <person name="Chen W.M."/>
            <person name="Kwon S.W."/>
        </authorList>
    </citation>
    <scope>NUCLEOTIDE SEQUENCE [LARGE SCALE GENOMIC DNA]</scope>
    <source>
        <strain evidence="13 14">KIS83-12</strain>
    </source>
</reference>
<sequence length="311" mass="32813">MPHDHSHDHAGHDHDHGHTHDHGAHASEGKLLLALLLTGGFMFAEVAGGLIAGSLALLADAAHMLTDAASLAMAFLAVRAARRPATPSMSYGHHRWQVLAAFVNGVGLLALSAWILIEAMLRLWQPASVQGGVVMLIAVLGLVVNLLAFAILSGGEQNLNVRGALAHVLGDLLGSAAALLAGALIWWRGWMIADPLLSAFVALVMVRTGWHIARQSAHVLLEGTPPGLDERSIIDALETGVDAVESVHHVHAWSLSDSKTVVTLHATLRADAGRDAALMAIHGLLETRFGIEHSTIQIEESACTTPRACVS</sequence>
<dbReference type="InterPro" id="IPR027470">
    <property type="entry name" value="Cation_efflux_CTD"/>
</dbReference>
<accession>A0A6M2BVE7</accession>
<keyword evidence="14" id="KW-1185">Reference proteome</keyword>
<comment type="caution">
    <text evidence="13">The sequence shown here is derived from an EMBL/GenBank/DDBJ whole genome shotgun (WGS) entry which is preliminary data.</text>
</comment>
<dbReference type="EMBL" id="JAAMOW010000008">
    <property type="protein sequence ID" value="NGY06225.1"/>
    <property type="molecule type" value="Genomic_DNA"/>
</dbReference>
<dbReference type="InterPro" id="IPR036837">
    <property type="entry name" value="Cation_efflux_CTD_sf"/>
</dbReference>
<feature type="transmembrane region" description="Helical" evidence="10">
    <location>
        <begin position="31"/>
        <end position="55"/>
    </location>
</feature>
<keyword evidence="6 10" id="KW-1133">Transmembrane helix</keyword>
<keyword evidence="5" id="KW-0864">Zinc transport</keyword>